<gene>
    <name evidence="1" type="ORF">Q5H93_12385</name>
</gene>
<accession>A0ABT9BG92</accession>
<organism evidence="1 2">
    <name type="scientific">Hymenobacter aranciens</name>
    <dbReference type="NCBI Taxonomy" id="3063996"/>
    <lineage>
        <taxon>Bacteria</taxon>
        <taxon>Pseudomonadati</taxon>
        <taxon>Bacteroidota</taxon>
        <taxon>Cytophagia</taxon>
        <taxon>Cytophagales</taxon>
        <taxon>Hymenobacteraceae</taxon>
        <taxon>Hymenobacter</taxon>
    </lineage>
</organism>
<proteinExistence type="predicted"/>
<protein>
    <submittedName>
        <fullName evidence="1">Uncharacterized protein</fullName>
    </submittedName>
</protein>
<keyword evidence="2" id="KW-1185">Reference proteome</keyword>
<name>A0ABT9BG92_9BACT</name>
<evidence type="ECO:0000313" key="1">
    <source>
        <dbReference type="EMBL" id="MDO7875533.1"/>
    </source>
</evidence>
<dbReference type="RefSeq" id="WP_305006844.1">
    <property type="nucleotide sequence ID" value="NZ_JAUQSY010000007.1"/>
</dbReference>
<dbReference type="EMBL" id="JAUQSY010000007">
    <property type="protein sequence ID" value="MDO7875533.1"/>
    <property type="molecule type" value="Genomic_DNA"/>
</dbReference>
<reference evidence="1" key="1">
    <citation type="submission" date="2023-07" db="EMBL/GenBank/DDBJ databases">
        <authorList>
            <person name="Kim M.K."/>
        </authorList>
    </citation>
    <scope>NUCLEOTIDE SEQUENCE</scope>
    <source>
        <strain evidence="1">ASUV-10-1</strain>
    </source>
</reference>
<evidence type="ECO:0000313" key="2">
    <source>
        <dbReference type="Proteomes" id="UP001176429"/>
    </source>
</evidence>
<dbReference type="Proteomes" id="UP001176429">
    <property type="component" value="Unassembled WGS sequence"/>
</dbReference>
<comment type="caution">
    <text evidence="1">The sequence shown here is derived from an EMBL/GenBank/DDBJ whole genome shotgun (WGS) entry which is preliminary data.</text>
</comment>
<sequence length="184" mass="19401">MDTFDLRNMGGPNGADNTPGLRGYVLLAREDAFATIAKPPTAFGAPGDTAVITTPHTFIDGEGWSKVYLTLDSNQLKADIVGERDGRGTKITFEGFHPGNKAAVLEFARVVKNLGLIMLVPDADGTFLQVGSEGLPVELAPNYDSAKLSSGRRGFIVKGEAYASGLVIYNAAITMKPALVEQGG</sequence>